<evidence type="ECO:0000313" key="2">
    <source>
        <dbReference type="EMBL" id="CBJ28932.1"/>
    </source>
</evidence>
<dbReference type="InterPro" id="IPR006571">
    <property type="entry name" value="TLDc_dom"/>
</dbReference>
<dbReference type="EMBL" id="FN649759">
    <property type="protein sequence ID" value="CBJ28932.1"/>
    <property type="molecule type" value="Genomic_DNA"/>
</dbReference>
<organism evidence="2 3">
    <name type="scientific">Ectocarpus siliculosus</name>
    <name type="common">Brown alga</name>
    <name type="synonym">Conferva siliculosa</name>
    <dbReference type="NCBI Taxonomy" id="2880"/>
    <lineage>
        <taxon>Eukaryota</taxon>
        <taxon>Sar</taxon>
        <taxon>Stramenopiles</taxon>
        <taxon>Ochrophyta</taxon>
        <taxon>PX clade</taxon>
        <taxon>Phaeophyceae</taxon>
        <taxon>Ectocarpales</taxon>
        <taxon>Ectocarpaceae</taxon>
        <taxon>Ectocarpus</taxon>
    </lineage>
</organism>
<accession>D7FIY4</accession>
<dbReference type="OrthoDB" id="41971at2759"/>
<dbReference type="InParanoid" id="D7FIY4"/>
<feature type="domain" description="TLDc" evidence="1">
    <location>
        <begin position="246"/>
        <end position="365"/>
    </location>
</feature>
<dbReference type="Proteomes" id="UP000002630">
    <property type="component" value="Linkage Group LG34"/>
</dbReference>
<dbReference type="EMBL" id="FN647898">
    <property type="protein sequence ID" value="CBJ28932.1"/>
    <property type="molecule type" value="Genomic_DNA"/>
</dbReference>
<proteinExistence type="predicted"/>
<reference evidence="2 3" key="1">
    <citation type="journal article" date="2010" name="Nature">
        <title>The Ectocarpus genome and the independent evolution of multicellularity in brown algae.</title>
        <authorList>
            <person name="Cock J.M."/>
            <person name="Sterck L."/>
            <person name="Rouze P."/>
            <person name="Scornet D."/>
            <person name="Allen A.E."/>
            <person name="Amoutzias G."/>
            <person name="Anthouard V."/>
            <person name="Artiguenave F."/>
            <person name="Aury J.M."/>
            <person name="Badger J.H."/>
            <person name="Beszteri B."/>
            <person name="Billiau K."/>
            <person name="Bonnet E."/>
            <person name="Bothwell J.H."/>
            <person name="Bowler C."/>
            <person name="Boyen C."/>
            <person name="Brownlee C."/>
            <person name="Carrano C.J."/>
            <person name="Charrier B."/>
            <person name="Cho G.Y."/>
            <person name="Coelho S.M."/>
            <person name="Collen J."/>
            <person name="Corre E."/>
            <person name="Da Silva C."/>
            <person name="Delage L."/>
            <person name="Delaroque N."/>
            <person name="Dittami S.M."/>
            <person name="Doulbeau S."/>
            <person name="Elias M."/>
            <person name="Farnham G."/>
            <person name="Gachon C.M."/>
            <person name="Gschloessl B."/>
            <person name="Heesch S."/>
            <person name="Jabbari K."/>
            <person name="Jubin C."/>
            <person name="Kawai H."/>
            <person name="Kimura K."/>
            <person name="Kloareg B."/>
            <person name="Kupper F.C."/>
            <person name="Lang D."/>
            <person name="Le Bail A."/>
            <person name="Leblanc C."/>
            <person name="Lerouge P."/>
            <person name="Lohr M."/>
            <person name="Lopez P.J."/>
            <person name="Martens C."/>
            <person name="Maumus F."/>
            <person name="Michel G."/>
            <person name="Miranda-Saavedra D."/>
            <person name="Morales J."/>
            <person name="Moreau H."/>
            <person name="Motomura T."/>
            <person name="Nagasato C."/>
            <person name="Napoli C.A."/>
            <person name="Nelson D.R."/>
            <person name="Nyvall-Collen P."/>
            <person name="Peters A.F."/>
            <person name="Pommier C."/>
            <person name="Potin P."/>
            <person name="Poulain J."/>
            <person name="Quesneville H."/>
            <person name="Read B."/>
            <person name="Rensing S.A."/>
            <person name="Ritter A."/>
            <person name="Rousvoal S."/>
            <person name="Samanta M."/>
            <person name="Samson G."/>
            <person name="Schroeder D.C."/>
            <person name="Segurens B."/>
            <person name="Strittmatter M."/>
            <person name="Tonon T."/>
            <person name="Tregear J.W."/>
            <person name="Valentin K."/>
            <person name="von Dassow P."/>
            <person name="Yamagishi T."/>
            <person name="Van de Peer Y."/>
            <person name="Wincker P."/>
        </authorList>
    </citation>
    <scope>NUCLEOTIDE SEQUENCE [LARGE SCALE GENOMIC DNA]</scope>
    <source>
        <strain evidence="3">Ec32 / CCAP1310/4</strain>
    </source>
</reference>
<name>D7FIY4_ECTSI</name>
<dbReference type="PROSITE" id="PS51886">
    <property type="entry name" value="TLDC"/>
    <property type="match status" value="1"/>
</dbReference>
<keyword evidence="3" id="KW-1185">Reference proteome</keyword>
<evidence type="ECO:0000259" key="1">
    <source>
        <dbReference type="PROSITE" id="PS51886"/>
    </source>
</evidence>
<dbReference type="AlphaFoldDB" id="D7FIY4"/>
<sequence>MYVYGSRGVATARELRVGFVAVNKGRASSAPSYQLSRATDPGLPRGHSNIAVLSRYRESENGHNMLRFQSNEQKTFSEILEASARETNDILSQRRKVMDQAWADIDEGWQALQEHMAKIGITKPLDLKEGLVKLNVGGSLLAFRRSVFEGKGKGATSALGSLCEAEWDKRIPRDSDGRIVLDESPTCVKRLFHDLLTPPSLAKGTVVREDNFASDETPDLLRYTAHVLGLSWHLAPIGMSITGGTTIFEPHEASRLTAVIQGWCPGHPGRLELLYRASRDGWNSAAFQATCGDDRPSTVTFFRVKGQGTGGTDSIVGGFSSVPWTPPGGSTGYTASPGAFLFMLKDAGKRIGSACSTMHAMSTIW</sequence>
<protein>
    <recommendedName>
        <fullName evidence="1">TLDc domain-containing protein</fullName>
    </recommendedName>
</protein>
<gene>
    <name evidence="2" type="ORF">Esi_0124_0046</name>
</gene>
<evidence type="ECO:0000313" key="3">
    <source>
        <dbReference type="Proteomes" id="UP000002630"/>
    </source>
</evidence>